<dbReference type="Proteomes" id="UP000035680">
    <property type="component" value="Unassembled WGS sequence"/>
</dbReference>
<reference evidence="1" key="1">
    <citation type="submission" date="2014-07" db="EMBL/GenBank/DDBJ databases">
        <authorList>
            <person name="Martin A.A"/>
            <person name="De Silva N."/>
        </authorList>
    </citation>
    <scope>NUCLEOTIDE SEQUENCE</scope>
</reference>
<dbReference type="WBParaSite" id="SVE_1706600.1">
    <property type="protein sequence ID" value="SVE_1706600.1"/>
    <property type="gene ID" value="SVE_1706600"/>
</dbReference>
<name>A0A0K0FX92_STRVS</name>
<dbReference type="AlphaFoldDB" id="A0A0K0FX92"/>
<keyword evidence="1" id="KW-1185">Reference proteome</keyword>
<accession>A0A0K0FX92</accession>
<organism evidence="1 2">
    <name type="scientific">Strongyloides venezuelensis</name>
    <name type="common">Threadworm</name>
    <dbReference type="NCBI Taxonomy" id="75913"/>
    <lineage>
        <taxon>Eukaryota</taxon>
        <taxon>Metazoa</taxon>
        <taxon>Ecdysozoa</taxon>
        <taxon>Nematoda</taxon>
        <taxon>Chromadorea</taxon>
        <taxon>Rhabditida</taxon>
        <taxon>Tylenchina</taxon>
        <taxon>Panagrolaimomorpha</taxon>
        <taxon>Strongyloidoidea</taxon>
        <taxon>Strongyloididae</taxon>
        <taxon>Strongyloides</taxon>
    </lineage>
</organism>
<sequence>MNLKKLTNTIDFSLMFIGDLNQFNLLKTQLDTLLIVYKDTLSPKIINMVPAIENIENAMLIMTTYAISLDPGLNSVNGNEKFYKVVNAIFDHYNMSSPCNLVKTVTAASNGIYKEISNSNTCYIFFLGTVPIYTEQNYYEAILKWIKCNIISKQLRMNDPHRNLFQMILELSNASKSRIVKGRSEP</sequence>
<reference evidence="2" key="2">
    <citation type="submission" date="2015-08" db="UniProtKB">
        <authorList>
            <consortium name="WormBaseParasite"/>
        </authorList>
    </citation>
    <scope>IDENTIFICATION</scope>
</reference>
<proteinExistence type="predicted"/>
<evidence type="ECO:0000313" key="1">
    <source>
        <dbReference type="Proteomes" id="UP000035680"/>
    </source>
</evidence>
<evidence type="ECO:0000313" key="2">
    <source>
        <dbReference type="WBParaSite" id="SVE_1706600.1"/>
    </source>
</evidence>
<protein>
    <submittedName>
        <fullName evidence="2">Uncharacterized protein</fullName>
    </submittedName>
</protein>